<gene>
    <name evidence="5" type="ORF">Mgra_00007022</name>
</gene>
<dbReference type="Gene3D" id="3.40.50.1000">
    <property type="entry name" value="HAD superfamily/HAD-like"/>
    <property type="match status" value="1"/>
</dbReference>
<evidence type="ECO:0000256" key="1">
    <source>
        <dbReference type="ARBA" id="ARBA00022771"/>
    </source>
</evidence>
<dbReference type="EMBL" id="JABEBT010000074">
    <property type="protein sequence ID" value="KAF7633528.1"/>
    <property type="molecule type" value="Genomic_DNA"/>
</dbReference>
<sequence>MSFTCCLCSNLIFDENLMVIKSCGHRFHSSCIFGHLKLNHNSPCPVKNCKTTLTLTLSIIENPTQISTSNVQKEAKTNSFKSAIPFPINGICPICGHNTLYQNWARHLKRVHPEKWIPKVNFNKSFNGYEAPSDETNAFSKSLPHGPIQMMTDNSITKELNISQINTIKFNQEAHMGGQVLTDNVMSLGNIDMFHPLYQSTSAVIHNVHYSSPQHRDDPYSLETPPPPPLEQRKKIKVVMFTYIGVMIDYNSKDKYFNIQNTINENPQLLASMIAFERGHFKLTQYPQKHISIFGYILAKNDTLGLKNSIVDKAINLLYKNGGYQICVLNNSGFYEKNQTIPIIEEDNRFNHLIHSCHIGHRTTDFNFFKIVLNKCRVRPDECVFLSDVEENCLAANEVGIYSIQR</sequence>
<dbReference type="PROSITE" id="PS50089">
    <property type="entry name" value="ZF_RING_2"/>
    <property type="match status" value="1"/>
</dbReference>
<dbReference type="SUPFAM" id="SSF57850">
    <property type="entry name" value="RING/U-box"/>
    <property type="match status" value="1"/>
</dbReference>
<proteinExistence type="predicted"/>
<dbReference type="GO" id="GO:0008270">
    <property type="term" value="F:zinc ion binding"/>
    <property type="evidence" value="ECO:0007669"/>
    <property type="project" value="UniProtKB-KW"/>
</dbReference>
<dbReference type="InterPro" id="IPR036412">
    <property type="entry name" value="HAD-like_sf"/>
</dbReference>
<evidence type="ECO:0000313" key="6">
    <source>
        <dbReference type="Proteomes" id="UP000605970"/>
    </source>
</evidence>
<dbReference type="SUPFAM" id="SSF56784">
    <property type="entry name" value="HAD-like"/>
    <property type="match status" value="1"/>
</dbReference>
<dbReference type="InterPro" id="IPR023214">
    <property type="entry name" value="HAD_sf"/>
</dbReference>
<accession>A0A8S9ZJT5</accession>
<feature type="domain" description="RING-type" evidence="4">
    <location>
        <begin position="5"/>
        <end position="48"/>
    </location>
</feature>
<dbReference type="OrthoDB" id="408373at2759"/>
<keyword evidence="1 3" id="KW-0863">Zinc-finger</keyword>
<dbReference type="Gene3D" id="3.30.40.10">
    <property type="entry name" value="Zinc/RING finger domain, C3HC4 (zinc finger)"/>
    <property type="match status" value="1"/>
</dbReference>
<dbReference type="InterPro" id="IPR052898">
    <property type="entry name" value="ACAD10-like"/>
</dbReference>
<keyword evidence="6" id="KW-1185">Reference proteome</keyword>
<keyword evidence="1 3" id="KW-0479">Metal-binding</keyword>
<protein>
    <recommendedName>
        <fullName evidence="4">RING-type domain-containing protein</fullName>
    </recommendedName>
</protein>
<evidence type="ECO:0000256" key="2">
    <source>
        <dbReference type="ARBA" id="ARBA00022833"/>
    </source>
</evidence>
<evidence type="ECO:0000313" key="5">
    <source>
        <dbReference type="EMBL" id="KAF7633528.1"/>
    </source>
</evidence>
<name>A0A8S9ZJT5_9BILA</name>
<dbReference type="InterPro" id="IPR013083">
    <property type="entry name" value="Znf_RING/FYVE/PHD"/>
</dbReference>
<keyword evidence="2" id="KW-0862">Zinc</keyword>
<dbReference type="PANTHER" id="PTHR47829:SF1">
    <property type="entry name" value="HAD FAMILY PHOSPHATASE"/>
    <property type="match status" value="1"/>
</dbReference>
<dbReference type="SMART" id="SM00184">
    <property type="entry name" value="RING"/>
    <property type="match status" value="1"/>
</dbReference>
<dbReference type="InterPro" id="IPR023198">
    <property type="entry name" value="PGP-like_dom2"/>
</dbReference>
<organism evidence="5 6">
    <name type="scientific">Meloidogyne graminicola</name>
    <dbReference type="NCBI Taxonomy" id="189291"/>
    <lineage>
        <taxon>Eukaryota</taxon>
        <taxon>Metazoa</taxon>
        <taxon>Ecdysozoa</taxon>
        <taxon>Nematoda</taxon>
        <taxon>Chromadorea</taxon>
        <taxon>Rhabditida</taxon>
        <taxon>Tylenchina</taxon>
        <taxon>Tylenchomorpha</taxon>
        <taxon>Tylenchoidea</taxon>
        <taxon>Meloidogynidae</taxon>
        <taxon>Meloidogyninae</taxon>
        <taxon>Meloidogyne</taxon>
    </lineage>
</organism>
<dbReference type="Gene3D" id="1.10.150.240">
    <property type="entry name" value="Putative phosphatase, domain 2"/>
    <property type="match status" value="1"/>
</dbReference>
<evidence type="ECO:0000259" key="4">
    <source>
        <dbReference type="PROSITE" id="PS50089"/>
    </source>
</evidence>
<dbReference type="AlphaFoldDB" id="A0A8S9ZJT5"/>
<comment type="caution">
    <text evidence="5">The sequence shown here is derived from an EMBL/GenBank/DDBJ whole genome shotgun (WGS) entry which is preliminary data.</text>
</comment>
<dbReference type="InterPro" id="IPR001841">
    <property type="entry name" value="Znf_RING"/>
</dbReference>
<dbReference type="PANTHER" id="PTHR47829">
    <property type="entry name" value="HYDROLASE, PUTATIVE (AFU_ORTHOLOGUE AFUA_1G12880)-RELATED"/>
    <property type="match status" value="1"/>
</dbReference>
<dbReference type="Proteomes" id="UP000605970">
    <property type="component" value="Unassembled WGS sequence"/>
</dbReference>
<evidence type="ECO:0000256" key="3">
    <source>
        <dbReference type="PROSITE-ProRule" id="PRU00175"/>
    </source>
</evidence>
<reference evidence="5" key="1">
    <citation type="journal article" date="2020" name="Ecol. Evol.">
        <title>Genome structure and content of the rice root-knot nematode (Meloidogyne graminicola).</title>
        <authorList>
            <person name="Phan N.T."/>
            <person name="Danchin E.G.J."/>
            <person name="Klopp C."/>
            <person name="Perfus-Barbeoch L."/>
            <person name="Kozlowski D.K."/>
            <person name="Koutsovoulos G.D."/>
            <person name="Lopez-Roques C."/>
            <person name="Bouchez O."/>
            <person name="Zahm M."/>
            <person name="Besnard G."/>
            <person name="Bellafiore S."/>
        </authorList>
    </citation>
    <scope>NUCLEOTIDE SEQUENCE</scope>
    <source>
        <strain evidence="5">VN-18</strain>
    </source>
</reference>